<reference evidence="5 6" key="1">
    <citation type="submission" date="2017-04" db="EMBL/GenBank/DDBJ databases">
        <authorList>
            <person name="Afonso C.L."/>
            <person name="Miller P.J."/>
            <person name="Scott M.A."/>
            <person name="Spackman E."/>
            <person name="Goraichik I."/>
            <person name="Dimitrov K.M."/>
            <person name="Suarez D.L."/>
            <person name="Swayne D.E."/>
        </authorList>
    </citation>
    <scope>NUCLEOTIDE SEQUENCE [LARGE SCALE GENOMIC DNA]</scope>
    <source>
        <strain evidence="5 6">USBA 355</strain>
    </source>
</reference>
<dbReference type="InterPro" id="IPR051310">
    <property type="entry name" value="MCP_chemotaxis"/>
</dbReference>
<organism evidence="5 6">
    <name type="scientific">Tistlia consotensis USBA 355</name>
    <dbReference type="NCBI Taxonomy" id="560819"/>
    <lineage>
        <taxon>Bacteria</taxon>
        <taxon>Pseudomonadati</taxon>
        <taxon>Pseudomonadota</taxon>
        <taxon>Alphaproteobacteria</taxon>
        <taxon>Rhodospirillales</taxon>
        <taxon>Rhodovibrionaceae</taxon>
        <taxon>Tistlia</taxon>
    </lineage>
</organism>
<dbReference type="SUPFAM" id="SSF158472">
    <property type="entry name" value="HAMP domain-like"/>
    <property type="match status" value="1"/>
</dbReference>
<dbReference type="GO" id="GO:0005886">
    <property type="term" value="C:plasma membrane"/>
    <property type="evidence" value="ECO:0007669"/>
    <property type="project" value="TreeGrafter"/>
</dbReference>
<dbReference type="GO" id="GO:0004888">
    <property type="term" value="F:transmembrane signaling receptor activity"/>
    <property type="evidence" value="ECO:0007669"/>
    <property type="project" value="TreeGrafter"/>
</dbReference>
<keyword evidence="3" id="KW-0812">Transmembrane</keyword>
<evidence type="ECO:0000313" key="6">
    <source>
        <dbReference type="Proteomes" id="UP000192917"/>
    </source>
</evidence>
<gene>
    <name evidence="5" type="ORF">SAMN05428998_1921</name>
</gene>
<keyword evidence="1" id="KW-0145">Chemotaxis</keyword>
<dbReference type="STRING" id="560819.SAMN05428998_1921"/>
<dbReference type="EMBL" id="FWZX01000092">
    <property type="protein sequence ID" value="SMF86632.1"/>
    <property type="molecule type" value="Genomic_DNA"/>
</dbReference>
<dbReference type="InterPro" id="IPR003660">
    <property type="entry name" value="HAMP_dom"/>
</dbReference>
<dbReference type="Gene3D" id="6.10.340.10">
    <property type="match status" value="1"/>
</dbReference>
<dbReference type="GO" id="GO:0007165">
    <property type="term" value="P:signal transduction"/>
    <property type="evidence" value="ECO:0007669"/>
    <property type="project" value="InterPro"/>
</dbReference>
<accession>A0A1Y6CS56</accession>
<keyword evidence="6" id="KW-1185">Reference proteome</keyword>
<dbReference type="Pfam" id="PF12729">
    <property type="entry name" value="4HB_MCP_1"/>
    <property type="match status" value="1"/>
</dbReference>
<dbReference type="AlphaFoldDB" id="A0A1Y6CS56"/>
<feature type="domain" description="HAMP" evidence="4">
    <location>
        <begin position="208"/>
        <end position="260"/>
    </location>
</feature>
<proteinExistence type="inferred from homology"/>
<feature type="non-terminal residue" evidence="5">
    <location>
        <position position="288"/>
    </location>
</feature>
<protein>
    <submittedName>
        <fullName evidence="5">Methyl-accepting chemotaxis protein</fullName>
    </submittedName>
</protein>
<dbReference type="InterPro" id="IPR024478">
    <property type="entry name" value="HlyB_4HB_MCP"/>
</dbReference>
<dbReference type="GO" id="GO:0006935">
    <property type="term" value="P:chemotaxis"/>
    <property type="evidence" value="ECO:0007669"/>
    <property type="project" value="UniProtKB-KW"/>
</dbReference>
<feature type="transmembrane region" description="Helical" evidence="3">
    <location>
        <begin position="188"/>
        <end position="208"/>
    </location>
</feature>
<evidence type="ECO:0000256" key="3">
    <source>
        <dbReference type="SAM" id="Phobius"/>
    </source>
</evidence>
<evidence type="ECO:0000256" key="1">
    <source>
        <dbReference type="ARBA" id="ARBA00022500"/>
    </source>
</evidence>
<evidence type="ECO:0000256" key="2">
    <source>
        <dbReference type="ARBA" id="ARBA00029447"/>
    </source>
</evidence>
<comment type="similarity">
    <text evidence="2">Belongs to the methyl-accepting chemotaxis (MCP) protein family.</text>
</comment>
<keyword evidence="3" id="KW-1133">Transmembrane helix</keyword>
<evidence type="ECO:0000259" key="4">
    <source>
        <dbReference type="PROSITE" id="PS50885"/>
    </source>
</evidence>
<dbReference type="SMART" id="SM00304">
    <property type="entry name" value="HAMP"/>
    <property type="match status" value="1"/>
</dbReference>
<dbReference type="PANTHER" id="PTHR43531">
    <property type="entry name" value="PROTEIN ICFG"/>
    <property type="match status" value="1"/>
</dbReference>
<dbReference type="CDD" id="cd06225">
    <property type="entry name" value="HAMP"/>
    <property type="match status" value="1"/>
</dbReference>
<dbReference type="Proteomes" id="UP000192917">
    <property type="component" value="Unassembled WGS sequence"/>
</dbReference>
<dbReference type="Pfam" id="PF00672">
    <property type="entry name" value="HAMP"/>
    <property type="match status" value="1"/>
</dbReference>
<keyword evidence="3" id="KW-0472">Membrane</keyword>
<sequence length="288" mass="30423">MRVTVKLKLAMAFGAIILLSAGTAVISVNGLSTLNSALDDVVNGPAKRVELSLKLSNALLALVRVEKNLITATAQDDIARFDNEVLDKRRELLGLIDAGLADASTEDRPQWAEVKDAVQKYATVQDRIQDLVRRGLRDQAVALSVGEARQHVLEAEKQAGDVVDLNHQRMNQAKVDAGGEYENARSELIGAVLIALLIAAGTGTWISFSISRGLARAGSLAQAVANGDLTGTIDDAPRDEIGDLIGHVNNMVLRLRTVVAEALSAADNVSAGSQELSASAEELSQGAT</sequence>
<dbReference type="RefSeq" id="WP_143596453.1">
    <property type="nucleotide sequence ID" value="NZ_FWZX01000092.1"/>
</dbReference>
<dbReference type="PROSITE" id="PS50885">
    <property type="entry name" value="HAMP"/>
    <property type="match status" value="1"/>
</dbReference>
<dbReference type="PANTHER" id="PTHR43531:SF11">
    <property type="entry name" value="METHYL-ACCEPTING CHEMOTAXIS PROTEIN 3"/>
    <property type="match status" value="1"/>
</dbReference>
<name>A0A1Y6CS56_9PROT</name>
<evidence type="ECO:0000313" key="5">
    <source>
        <dbReference type="EMBL" id="SMF86632.1"/>
    </source>
</evidence>